<comment type="similarity">
    <text evidence="2">Belongs to the binding-protein-dependent transport system permease family. FecCD subfamily.</text>
</comment>
<keyword evidence="7 8" id="KW-0472">Membrane</keyword>
<organism evidence="9 10">
    <name type="scientific">Halopseudomonas pachastrellae</name>
    <dbReference type="NCBI Taxonomy" id="254161"/>
    <lineage>
        <taxon>Bacteria</taxon>
        <taxon>Pseudomonadati</taxon>
        <taxon>Pseudomonadota</taxon>
        <taxon>Gammaproteobacteria</taxon>
        <taxon>Pseudomonadales</taxon>
        <taxon>Pseudomonadaceae</taxon>
        <taxon>Halopseudomonas</taxon>
    </lineage>
</organism>
<keyword evidence="3" id="KW-0813">Transport</keyword>
<feature type="transmembrane region" description="Helical" evidence="8">
    <location>
        <begin position="139"/>
        <end position="156"/>
    </location>
</feature>
<dbReference type="PANTHER" id="PTHR30472:SF24">
    <property type="entry name" value="FERRIC ENTEROBACTIN TRANSPORT SYSTEM PERMEASE PROTEIN FEPG"/>
    <property type="match status" value="1"/>
</dbReference>
<feature type="transmembrane region" description="Helical" evidence="8">
    <location>
        <begin position="245"/>
        <end position="265"/>
    </location>
</feature>
<proteinExistence type="inferred from homology"/>
<gene>
    <name evidence="9" type="ORF">BXT89_03410</name>
</gene>
<dbReference type="GO" id="GO:0022857">
    <property type="term" value="F:transmembrane transporter activity"/>
    <property type="evidence" value="ECO:0007669"/>
    <property type="project" value="InterPro"/>
</dbReference>
<accession>A0A1S8DIQ2</accession>
<sequence>MADHSRATPNGFWCLRLGGTSLLFNRRATLLLGSAMLVLLLTAVVALTLGSGQMNASQVVQTLAGQGSRMHELMLFQIRLPRVLAVMLAGAALGLSGCLVQTLVQNRLATPDMIGVNEGATMAIVIFSLYLTVGSWPWWAAPLGAVLAAACLFTLCRRPGEQGYLFIVVGIALTELFQALSEFAMSSQPIAHLSALYMWTMGHFAGQGYRVVVPVALCLLVLLPPVALLLRALSVLRLGSATAQGLGVPVVAVQLALLGLAILIAGLGAAIGGPVIFVGMAAPILASWLLRSGPVPVWLAAALGSLLLLLADTLVRVLADPVEMPAGLMTRILGGVLLLALLLQNRKRVD</sequence>
<reference evidence="9 10" key="1">
    <citation type="submission" date="2017-01" db="EMBL/GenBank/DDBJ databases">
        <title>Draft genome sequence of Pseudomonas pachastrellae type strain CCUG 46540T from a deep sea.</title>
        <authorList>
            <person name="Gomila M."/>
            <person name="Mulet M."/>
            <person name="Lalucat J."/>
            <person name="Garcia-Valdes E."/>
        </authorList>
    </citation>
    <scope>NUCLEOTIDE SEQUENCE [LARGE SCALE GENOMIC DNA]</scope>
    <source>
        <strain evidence="9 10">CCUG 46540</strain>
    </source>
</reference>
<dbReference type="Proteomes" id="UP000242847">
    <property type="component" value="Unassembled WGS sequence"/>
</dbReference>
<evidence type="ECO:0000256" key="3">
    <source>
        <dbReference type="ARBA" id="ARBA00022448"/>
    </source>
</evidence>
<dbReference type="AlphaFoldDB" id="A0A1S8DIQ2"/>
<feature type="transmembrane region" description="Helical" evidence="8">
    <location>
        <begin position="83"/>
        <end position="104"/>
    </location>
</feature>
<feature type="transmembrane region" description="Helical" evidence="8">
    <location>
        <begin position="324"/>
        <end position="343"/>
    </location>
</feature>
<comment type="subcellular location">
    <subcellularLocation>
        <location evidence="1">Cell membrane</location>
        <topology evidence="1">Multi-pass membrane protein</topology>
    </subcellularLocation>
</comment>
<dbReference type="InterPro" id="IPR000522">
    <property type="entry name" value="ABC_transptr_permease_BtuC"/>
</dbReference>
<dbReference type="Gene3D" id="1.10.3470.10">
    <property type="entry name" value="ABC transporter involved in vitamin B12 uptake, BtuC"/>
    <property type="match status" value="1"/>
</dbReference>
<feature type="transmembrane region" description="Helical" evidence="8">
    <location>
        <begin position="163"/>
        <end position="180"/>
    </location>
</feature>
<dbReference type="GO" id="GO:0005886">
    <property type="term" value="C:plasma membrane"/>
    <property type="evidence" value="ECO:0007669"/>
    <property type="project" value="UniProtKB-SubCell"/>
</dbReference>
<feature type="transmembrane region" description="Helical" evidence="8">
    <location>
        <begin position="30"/>
        <end position="49"/>
    </location>
</feature>
<dbReference type="OrthoDB" id="9055647at2"/>
<feature type="transmembrane region" description="Helical" evidence="8">
    <location>
        <begin position="116"/>
        <end position="133"/>
    </location>
</feature>
<protein>
    <submittedName>
        <fullName evidence="9">Permease</fullName>
    </submittedName>
</protein>
<dbReference type="SUPFAM" id="SSF81345">
    <property type="entry name" value="ABC transporter involved in vitamin B12 uptake, BtuC"/>
    <property type="match status" value="1"/>
</dbReference>
<evidence type="ECO:0000256" key="2">
    <source>
        <dbReference type="ARBA" id="ARBA00007935"/>
    </source>
</evidence>
<dbReference type="EMBL" id="MUBC01000005">
    <property type="protein sequence ID" value="ONM45244.1"/>
    <property type="molecule type" value="Genomic_DNA"/>
</dbReference>
<dbReference type="InterPro" id="IPR037294">
    <property type="entry name" value="ABC_BtuC-like"/>
</dbReference>
<dbReference type="RefSeq" id="WP_083724706.1">
    <property type="nucleotide sequence ID" value="NZ_FOUD01000013.1"/>
</dbReference>
<keyword evidence="6 8" id="KW-1133">Transmembrane helix</keyword>
<evidence type="ECO:0000256" key="8">
    <source>
        <dbReference type="SAM" id="Phobius"/>
    </source>
</evidence>
<keyword evidence="5 8" id="KW-0812">Transmembrane</keyword>
<evidence type="ECO:0000256" key="4">
    <source>
        <dbReference type="ARBA" id="ARBA00022475"/>
    </source>
</evidence>
<feature type="transmembrane region" description="Helical" evidence="8">
    <location>
        <begin position="297"/>
        <end position="318"/>
    </location>
</feature>
<evidence type="ECO:0000256" key="6">
    <source>
        <dbReference type="ARBA" id="ARBA00022989"/>
    </source>
</evidence>
<dbReference type="STRING" id="254161.SAMN05216256_11373"/>
<evidence type="ECO:0000256" key="5">
    <source>
        <dbReference type="ARBA" id="ARBA00022692"/>
    </source>
</evidence>
<dbReference type="GO" id="GO:0033214">
    <property type="term" value="P:siderophore-iron import into cell"/>
    <property type="evidence" value="ECO:0007669"/>
    <property type="project" value="TreeGrafter"/>
</dbReference>
<evidence type="ECO:0000313" key="10">
    <source>
        <dbReference type="Proteomes" id="UP000242847"/>
    </source>
</evidence>
<feature type="transmembrane region" description="Helical" evidence="8">
    <location>
        <begin position="271"/>
        <end position="290"/>
    </location>
</feature>
<name>A0A1S8DIQ2_9GAMM</name>
<dbReference type="Pfam" id="PF01032">
    <property type="entry name" value="FecCD"/>
    <property type="match status" value="1"/>
</dbReference>
<evidence type="ECO:0000256" key="7">
    <source>
        <dbReference type="ARBA" id="ARBA00023136"/>
    </source>
</evidence>
<comment type="caution">
    <text evidence="9">The sequence shown here is derived from an EMBL/GenBank/DDBJ whole genome shotgun (WGS) entry which is preliminary data.</text>
</comment>
<keyword evidence="10" id="KW-1185">Reference proteome</keyword>
<dbReference type="PANTHER" id="PTHR30472">
    <property type="entry name" value="FERRIC ENTEROBACTIN TRANSPORT SYSTEM PERMEASE PROTEIN"/>
    <property type="match status" value="1"/>
</dbReference>
<feature type="transmembrane region" description="Helical" evidence="8">
    <location>
        <begin position="211"/>
        <end position="233"/>
    </location>
</feature>
<evidence type="ECO:0000313" key="9">
    <source>
        <dbReference type="EMBL" id="ONM45244.1"/>
    </source>
</evidence>
<evidence type="ECO:0000256" key="1">
    <source>
        <dbReference type="ARBA" id="ARBA00004651"/>
    </source>
</evidence>
<keyword evidence="4" id="KW-1003">Cell membrane</keyword>